<protein>
    <recommendedName>
        <fullName evidence="9">Signal recognition particle protein</fullName>
        <ecNumber evidence="9">3.6.5.4</ecNumber>
    </recommendedName>
    <alternativeName>
        <fullName evidence="9">Fifty-four homolog</fullName>
    </alternativeName>
</protein>
<dbReference type="PANTHER" id="PTHR11564:SF5">
    <property type="entry name" value="SIGNAL RECOGNITION PARTICLE SUBUNIT SRP54"/>
    <property type="match status" value="1"/>
</dbReference>
<evidence type="ECO:0000313" key="11">
    <source>
        <dbReference type="EMBL" id="SFU37644.1"/>
    </source>
</evidence>
<dbReference type="Gene3D" id="1.10.260.30">
    <property type="entry name" value="Signal recognition particle, SRP54 subunit, M-domain"/>
    <property type="match status" value="1"/>
</dbReference>
<comment type="domain">
    <text evidence="9">Composed of three domains: the N-terminal N domain, which is responsible for interactions with the ribosome, the central G domain, which binds GTP, and the C-terminal M domain, which binds the RNA and the signal sequence of the RNC.</text>
</comment>
<dbReference type="GO" id="GO:0005525">
    <property type="term" value="F:GTP binding"/>
    <property type="evidence" value="ECO:0007669"/>
    <property type="project" value="UniProtKB-UniRule"/>
</dbReference>
<proteinExistence type="inferred from homology"/>
<dbReference type="InterPro" id="IPR000897">
    <property type="entry name" value="SRP54_GTPase_dom"/>
</dbReference>
<keyword evidence="3 9" id="KW-0378">Hydrolase</keyword>
<dbReference type="Gene3D" id="1.20.120.140">
    <property type="entry name" value="Signal recognition particle SRP54, nucleotide-binding domain"/>
    <property type="match status" value="1"/>
</dbReference>
<evidence type="ECO:0000256" key="3">
    <source>
        <dbReference type="ARBA" id="ARBA00022801"/>
    </source>
</evidence>
<comment type="subunit">
    <text evidence="9">Part of the signal recognition particle protein translocation system, which is composed of SRP and FtsY.</text>
</comment>
<dbReference type="PROSITE" id="PS00300">
    <property type="entry name" value="SRP54"/>
    <property type="match status" value="1"/>
</dbReference>
<dbReference type="STRING" id="388950.GCA_001611675_03475"/>
<dbReference type="SUPFAM" id="SSF52540">
    <property type="entry name" value="P-loop containing nucleoside triphosphate hydrolases"/>
    <property type="match status" value="1"/>
</dbReference>
<gene>
    <name evidence="9" type="primary">ffh</name>
    <name evidence="11" type="ORF">SAMN04487941_0340</name>
</gene>
<keyword evidence="2 9" id="KW-0547">Nucleotide-binding</keyword>
<comment type="subcellular location">
    <subcellularLocation>
        <location evidence="9">Cytoplasm</location>
    </subcellularLocation>
    <text evidence="9">The SRP-RNC complex is targeted to the cytoplasmic membrane.</text>
</comment>
<evidence type="ECO:0000256" key="4">
    <source>
        <dbReference type="ARBA" id="ARBA00022884"/>
    </source>
</evidence>
<dbReference type="GO" id="GO:0008312">
    <property type="term" value="F:7S RNA binding"/>
    <property type="evidence" value="ECO:0007669"/>
    <property type="project" value="InterPro"/>
</dbReference>
<dbReference type="InterPro" id="IPR004780">
    <property type="entry name" value="SRP"/>
</dbReference>
<name>A0A1I7FN93_9BACT</name>
<dbReference type="Pfam" id="PF00448">
    <property type="entry name" value="SRP54"/>
    <property type="match status" value="1"/>
</dbReference>
<evidence type="ECO:0000259" key="10">
    <source>
        <dbReference type="PROSITE" id="PS00300"/>
    </source>
</evidence>
<accession>A0A1I7FN93</accession>
<dbReference type="FunFam" id="3.40.50.300:FF:000022">
    <property type="entry name" value="Signal recognition particle 54 kDa subunit"/>
    <property type="match status" value="1"/>
</dbReference>
<dbReference type="InterPro" id="IPR036891">
    <property type="entry name" value="Signal_recog_part_SRP54_M_sf"/>
</dbReference>
<feature type="binding site" evidence="9">
    <location>
        <begin position="106"/>
        <end position="113"/>
    </location>
    <ligand>
        <name>GTP</name>
        <dbReference type="ChEBI" id="CHEBI:37565"/>
    </ligand>
</feature>
<evidence type="ECO:0000256" key="7">
    <source>
        <dbReference type="ARBA" id="ARBA00023274"/>
    </source>
</evidence>
<sequence length="445" mass="49064">MFDNLSNKLDRAFKTLKGQGSITEINVAATIKEVRRALVDADVNYKVAKTVTDKIKEEALGRDVLIAVSPGQLMVKIMHEQLTELMGGEKQDINLKGEPAIILISGLQGSGKTTFTGKLANHIKKQGRSVLVAACDVYRPAAVNQLQVLAGQVGVEAYTEIDSKNPVQIALNAIEHARKTHKKVVIIDTAGRLAVDEAMMKEIADIKAAVKPTETLFVVDSMTGQDAVNTAKTFNERINFDGVVLTKLDGDSRGGAALSIRAVVEKPIKFISTGEKMEALDLFYPDRMAQRILGMGDVISLVERAQQAFDEDEAKRINKKIRKNQFNFDDFLTQLEQIKKMGDIKDLVGMIPGVGKALKDVEIDENAFKPIEAIIKSMTPQERENPDMISGSRRNRIAKGSGTDITQVNNLMKQFNDMRKMMRTMNKMSGKRGGLANLASMMKQR</sequence>
<dbReference type="Gene3D" id="3.40.50.300">
    <property type="entry name" value="P-loop containing nucleotide triphosphate hydrolases"/>
    <property type="match status" value="1"/>
</dbReference>
<dbReference type="PANTHER" id="PTHR11564">
    <property type="entry name" value="SIGNAL RECOGNITION PARTICLE 54K PROTEIN SRP54"/>
    <property type="match status" value="1"/>
</dbReference>
<organism evidence="11 12">
    <name type="scientific">Pontibacter akesuensis</name>
    <dbReference type="NCBI Taxonomy" id="388950"/>
    <lineage>
        <taxon>Bacteria</taxon>
        <taxon>Pseudomonadati</taxon>
        <taxon>Bacteroidota</taxon>
        <taxon>Cytophagia</taxon>
        <taxon>Cytophagales</taxon>
        <taxon>Hymenobacteraceae</taxon>
        <taxon>Pontibacter</taxon>
    </lineage>
</organism>
<evidence type="ECO:0000256" key="2">
    <source>
        <dbReference type="ARBA" id="ARBA00022741"/>
    </source>
</evidence>
<dbReference type="SUPFAM" id="SSF47446">
    <property type="entry name" value="Signal peptide-binding domain"/>
    <property type="match status" value="1"/>
</dbReference>
<evidence type="ECO:0000256" key="6">
    <source>
        <dbReference type="ARBA" id="ARBA00023135"/>
    </source>
</evidence>
<dbReference type="EMBL" id="FPCA01000001">
    <property type="protein sequence ID" value="SFU37644.1"/>
    <property type="molecule type" value="Genomic_DNA"/>
</dbReference>
<keyword evidence="7 9" id="KW-0687">Ribonucleoprotein</keyword>
<dbReference type="SMART" id="SM00382">
    <property type="entry name" value="AAA"/>
    <property type="match status" value="1"/>
</dbReference>
<feature type="binding site" evidence="9">
    <location>
        <begin position="188"/>
        <end position="192"/>
    </location>
    <ligand>
        <name>GTP</name>
        <dbReference type="ChEBI" id="CHEBI:37565"/>
    </ligand>
</feature>
<comment type="similarity">
    <text evidence="1 9">Belongs to the GTP-binding SRP family. SRP54 subfamily.</text>
</comment>
<dbReference type="Proteomes" id="UP000182491">
    <property type="component" value="Unassembled WGS sequence"/>
</dbReference>
<reference evidence="12" key="1">
    <citation type="submission" date="2016-10" db="EMBL/GenBank/DDBJ databases">
        <authorList>
            <person name="Varghese N."/>
        </authorList>
    </citation>
    <scope>NUCLEOTIDE SEQUENCE [LARGE SCALE GENOMIC DNA]</scope>
    <source>
        <strain evidence="12">DSM 18820</strain>
    </source>
</reference>
<keyword evidence="5 9" id="KW-0342">GTP-binding</keyword>
<dbReference type="OrthoDB" id="9804720at2"/>
<dbReference type="RefSeq" id="WP_068839325.1">
    <property type="nucleotide sequence ID" value="NZ_BMXC01000001.1"/>
</dbReference>
<keyword evidence="12" id="KW-1185">Reference proteome</keyword>
<evidence type="ECO:0000256" key="8">
    <source>
        <dbReference type="ARBA" id="ARBA00048027"/>
    </source>
</evidence>
<evidence type="ECO:0000256" key="1">
    <source>
        <dbReference type="ARBA" id="ARBA00005450"/>
    </source>
</evidence>
<dbReference type="EC" id="3.6.5.4" evidence="9"/>
<evidence type="ECO:0000256" key="5">
    <source>
        <dbReference type="ARBA" id="ARBA00023134"/>
    </source>
</evidence>
<dbReference type="NCBIfam" id="TIGR00959">
    <property type="entry name" value="ffh"/>
    <property type="match status" value="1"/>
</dbReference>
<dbReference type="GO" id="GO:0048500">
    <property type="term" value="C:signal recognition particle"/>
    <property type="evidence" value="ECO:0007669"/>
    <property type="project" value="UniProtKB-UniRule"/>
</dbReference>
<dbReference type="InterPro" id="IPR022941">
    <property type="entry name" value="SRP54"/>
</dbReference>
<dbReference type="InterPro" id="IPR042101">
    <property type="entry name" value="SRP54_N_sf"/>
</dbReference>
<feature type="binding site" evidence="9">
    <location>
        <begin position="246"/>
        <end position="249"/>
    </location>
    <ligand>
        <name>GTP</name>
        <dbReference type="ChEBI" id="CHEBI:37565"/>
    </ligand>
</feature>
<dbReference type="Pfam" id="PF02881">
    <property type="entry name" value="SRP54_N"/>
    <property type="match status" value="1"/>
</dbReference>
<dbReference type="CDD" id="cd18539">
    <property type="entry name" value="SRP_G"/>
    <property type="match status" value="1"/>
</dbReference>
<dbReference type="HAMAP" id="MF_00306">
    <property type="entry name" value="SRP54"/>
    <property type="match status" value="1"/>
</dbReference>
<comment type="catalytic activity">
    <reaction evidence="8 9">
        <text>GTP + H2O = GDP + phosphate + H(+)</text>
        <dbReference type="Rhea" id="RHEA:19669"/>
        <dbReference type="ChEBI" id="CHEBI:15377"/>
        <dbReference type="ChEBI" id="CHEBI:15378"/>
        <dbReference type="ChEBI" id="CHEBI:37565"/>
        <dbReference type="ChEBI" id="CHEBI:43474"/>
        <dbReference type="ChEBI" id="CHEBI:58189"/>
        <dbReference type="EC" id="3.6.5.4"/>
    </reaction>
</comment>
<keyword evidence="6 9" id="KW-0733">Signal recognition particle</keyword>
<comment type="function">
    <text evidence="9">Involved in targeting and insertion of nascent membrane proteins into the cytoplasmic membrane. Binds to the hydrophobic signal sequence of the ribosome-nascent chain (RNC) as it emerges from the ribosomes. The SRP-RNC complex is then targeted to the cytoplasmic membrane where it interacts with the SRP receptor FtsY.</text>
</comment>
<dbReference type="InterPro" id="IPR003593">
    <property type="entry name" value="AAA+_ATPase"/>
</dbReference>
<evidence type="ECO:0000313" key="12">
    <source>
        <dbReference type="Proteomes" id="UP000182491"/>
    </source>
</evidence>
<dbReference type="GO" id="GO:0003924">
    <property type="term" value="F:GTPase activity"/>
    <property type="evidence" value="ECO:0007669"/>
    <property type="project" value="UniProtKB-UniRule"/>
</dbReference>
<dbReference type="GO" id="GO:0006614">
    <property type="term" value="P:SRP-dependent cotranslational protein targeting to membrane"/>
    <property type="evidence" value="ECO:0007669"/>
    <property type="project" value="InterPro"/>
</dbReference>
<dbReference type="Pfam" id="PF02978">
    <property type="entry name" value="SRP_SPB"/>
    <property type="match status" value="1"/>
</dbReference>
<dbReference type="SMART" id="SM00963">
    <property type="entry name" value="SRP54_N"/>
    <property type="match status" value="1"/>
</dbReference>
<dbReference type="AlphaFoldDB" id="A0A1I7FN93"/>
<dbReference type="SMART" id="SM00962">
    <property type="entry name" value="SRP54"/>
    <property type="match status" value="1"/>
</dbReference>
<keyword evidence="4 9" id="KW-0694">RNA-binding</keyword>
<dbReference type="InterPro" id="IPR027417">
    <property type="entry name" value="P-loop_NTPase"/>
</dbReference>
<keyword evidence="9" id="KW-0963">Cytoplasm</keyword>
<dbReference type="InterPro" id="IPR013822">
    <property type="entry name" value="Signal_recog_particl_SRP54_hlx"/>
</dbReference>
<evidence type="ECO:0000256" key="9">
    <source>
        <dbReference type="HAMAP-Rule" id="MF_00306"/>
    </source>
</evidence>
<dbReference type="InterPro" id="IPR004125">
    <property type="entry name" value="Signal_recog_particle_SRP54_M"/>
</dbReference>
<feature type="domain" description="SRP54-type proteins GTP-binding" evidence="10">
    <location>
        <begin position="267"/>
        <end position="280"/>
    </location>
</feature>